<evidence type="ECO:0000256" key="5">
    <source>
        <dbReference type="ARBA" id="ARBA00023274"/>
    </source>
</evidence>
<evidence type="ECO:0000256" key="6">
    <source>
        <dbReference type="PIRNR" id="PIRNR029764"/>
    </source>
</evidence>
<name>A0AAE0JEU6_9PEZI</name>
<dbReference type="RefSeq" id="XP_062681473.1">
    <property type="nucleotide sequence ID" value="XM_062829114.1"/>
</dbReference>
<evidence type="ECO:0000313" key="7">
    <source>
        <dbReference type="EMBL" id="KAK3344860.1"/>
    </source>
</evidence>
<keyword evidence="4 6" id="KW-0496">Mitochondrion</keyword>
<keyword evidence="8" id="KW-1185">Reference proteome</keyword>
<dbReference type="Proteomes" id="UP001278500">
    <property type="component" value="Unassembled WGS sequence"/>
</dbReference>
<dbReference type="GO" id="GO:0003735">
    <property type="term" value="F:structural constituent of ribosome"/>
    <property type="evidence" value="ECO:0007669"/>
    <property type="project" value="UniProtKB-UniRule"/>
</dbReference>
<dbReference type="CDD" id="cd23701">
    <property type="entry name" value="At1g26750"/>
    <property type="match status" value="1"/>
</dbReference>
<proteinExistence type="inferred from homology"/>
<dbReference type="InterPro" id="IPR016939">
    <property type="entry name" value="Ribosomal_mS23_fun"/>
</dbReference>
<comment type="caution">
    <text evidence="7">The sequence shown here is derived from an EMBL/GenBank/DDBJ whole genome shotgun (WGS) entry which is preliminary data.</text>
</comment>
<evidence type="ECO:0000256" key="3">
    <source>
        <dbReference type="ARBA" id="ARBA00022980"/>
    </source>
</evidence>
<keyword evidence="5 6" id="KW-0687">Ribonucleoprotein</keyword>
<reference evidence="7" key="2">
    <citation type="submission" date="2023-06" db="EMBL/GenBank/DDBJ databases">
        <authorList>
            <consortium name="Lawrence Berkeley National Laboratory"/>
            <person name="Haridas S."/>
            <person name="Hensen N."/>
            <person name="Bonometti L."/>
            <person name="Westerberg I."/>
            <person name="Brannstrom I.O."/>
            <person name="Guillou S."/>
            <person name="Cros-Aarteil S."/>
            <person name="Calhoun S."/>
            <person name="Kuo A."/>
            <person name="Mondo S."/>
            <person name="Pangilinan J."/>
            <person name="Riley R."/>
            <person name="Labutti K."/>
            <person name="Andreopoulos B."/>
            <person name="Lipzen A."/>
            <person name="Chen C."/>
            <person name="Yanf M."/>
            <person name="Daum C."/>
            <person name="Ng V."/>
            <person name="Clum A."/>
            <person name="Steindorff A."/>
            <person name="Ohm R."/>
            <person name="Martin F."/>
            <person name="Silar P."/>
            <person name="Natvig D."/>
            <person name="Lalanne C."/>
            <person name="Gautier V."/>
            <person name="Ament-Velasquez S.L."/>
            <person name="Kruys A."/>
            <person name="Hutchinson M.I."/>
            <person name="Powell A.J."/>
            <person name="Barry K."/>
            <person name="Miller A.N."/>
            <person name="Grigoriev I.V."/>
            <person name="Debuchy R."/>
            <person name="Gladieux P."/>
            <person name="Thoren M.H."/>
            <person name="Johannesson H."/>
        </authorList>
    </citation>
    <scope>NUCLEOTIDE SEQUENCE</scope>
    <source>
        <strain evidence="7">CBS 560.94</strain>
    </source>
</reference>
<dbReference type="GeneID" id="87866268"/>
<dbReference type="InterPro" id="IPR059242">
    <property type="entry name" value="mS23_dom"/>
</dbReference>
<dbReference type="Pfam" id="PF13741">
    <property type="entry name" value="MRP-S25"/>
    <property type="match status" value="1"/>
</dbReference>
<organism evidence="7 8">
    <name type="scientific">Neurospora tetraspora</name>
    <dbReference type="NCBI Taxonomy" id="94610"/>
    <lineage>
        <taxon>Eukaryota</taxon>
        <taxon>Fungi</taxon>
        <taxon>Dikarya</taxon>
        <taxon>Ascomycota</taxon>
        <taxon>Pezizomycotina</taxon>
        <taxon>Sordariomycetes</taxon>
        <taxon>Sordariomycetidae</taxon>
        <taxon>Sordariales</taxon>
        <taxon>Sordariaceae</taxon>
        <taxon>Neurospora</taxon>
    </lineage>
</organism>
<gene>
    <name evidence="7" type="ORF">B0H65DRAFT_539293</name>
</gene>
<keyword evidence="3 6" id="KW-0689">Ribosomal protein</keyword>
<protein>
    <recommendedName>
        <fullName evidence="6">37S ribosomal protein S25, mitochondrial</fullName>
    </recommendedName>
</protein>
<evidence type="ECO:0000256" key="4">
    <source>
        <dbReference type="ARBA" id="ARBA00023128"/>
    </source>
</evidence>
<reference evidence="7" key="1">
    <citation type="journal article" date="2023" name="Mol. Phylogenet. Evol.">
        <title>Genome-scale phylogeny and comparative genomics of the fungal order Sordariales.</title>
        <authorList>
            <person name="Hensen N."/>
            <person name="Bonometti L."/>
            <person name="Westerberg I."/>
            <person name="Brannstrom I.O."/>
            <person name="Guillou S."/>
            <person name="Cros-Aarteil S."/>
            <person name="Calhoun S."/>
            <person name="Haridas S."/>
            <person name="Kuo A."/>
            <person name="Mondo S."/>
            <person name="Pangilinan J."/>
            <person name="Riley R."/>
            <person name="LaButti K."/>
            <person name="Andreopoulos B."/>
            <person name="Lipzen A."/>
            <person name="Chen C."/>
            <person name="Yan M."/>
            <person name="Daum C."/>
            <person name="Ng V."/>
            <person name="Clum A."/>
            <person name="Steindorff A."/>
            <person name="Ohm R.A."/>
            <person name="Martin F."/>
            <person name="Silar P."/>
            <person name="Natvig D.O."/>
            <person name="Lalanne C."/>
            <person name="Gautier V."/>
            <person name="Ament-Velasquez S.L."/>
            <person name="Kruys A."/>
            <person name="Hutchinson M.I."/>
            <person name="Powell A.J."/>
            <person name="Barry K."/>
            <person name="Miller A.N."/>
            <person name="Grigoriev I.V."/>
            <person name="Debuchy R."/>
            <person name="Gladieux P."/>
            <person name="Hiltunen Thoren M."/>
            <person name="Johannesson H."/>
        </authorList>
    </citation>
    <scope>NUCLEOTIDE SEQUENCE</scope>
    <source>
        <strain evidence="7">CBS 560.94</strain>
    </source>
</reference>
<dbReference type="AlphaFoldDB" id="A0AAE0JEU6"/>
<sequence length="240" mass="27814">MGKGRIFQAAKVYQRASEAAATNIVSGLPPRNPPLWLKAIESIPPAEISTRPYPIQHSPPNPRARKPRNLFKPTKIVYPEDELRRDFYRDHPWELARPRMIIELDGKDARFLDWSKGLRQRGMPLSGESVVQRQLWLMERQGMTKQEAYDKARHEFYKLRQLEQMERRIAAEEARMVGGYFGKDLLAVGMELENRTYESWKKWATTEIARQESARASMYTNVVDNSALEGAEEDELLAQP</sequence>
<dbReference type="GO" id="GO:0005763">
    <property type="term" value="C:mitochondrial small ribosomal subunit"/>
    <property type="evidence" value="ECO:0007669"/>
    <property type="project" value="UniProtKB-UniRule"/>
</dbReference>
<evidence type="ECO:0000256" key="2">
    <source>
        <dbReference type="ARBA" id="ARBA00009864"/>
    </source>
</evidence>
<dbReference type="PANTHER" id="PTHR37799">
    <property type="entry name" value="37S RIBOSOMAL PROTEIN S25, MITOCHONDRIAL"/>
    <property type="match status" value="1"/>
</dbReference>
<comment type="subcellular location">
    <subcellularLocation>
        <location evidence="1 6">Mitochondrion</location>
    </subcellularLocation>
</comment>
<evidence type="ECO:0000256" key="1">
    <source>
        <dbReference type="ARBA" id="ARBA00004173"/>
    </source>
</evidence>
<comment type="similarity">
    <text evidence="2">Belongs to the mitochondrion-specific ribosomal protein mS23 family.</text>
</comment>
<comment type="subunit">
    <text evidence="6">Component of the mitochondrial small ribosomal subunit.</text>
</comment>
<dbReference type="PANTHER" id="PTHR37799:SF1">
    <property type="entry name" value="SMALL RIBOSOMAL SUBUNIT PROTEIN MS23"/>
    <property type="match status" value="1"/>
</dbReference>
<dbReference type="EMBL" id="JAUEPP010000004">
    <property type="protein sequence ID" value="KAK3344860.1"/>
    <property type="molecule type" value="Genomic_DNA"/>
</dbReference>
<accession>A0AAE0JEU6</accession>
<evidence type="ECO:0000313" key="8">
    <source>
        <dbReference type="Proteomes" id="UP001278500"/>
    </source>
</evidence>
<dbReference type="PIRSF" id="PIRSF029764">
    <property type="entry name" value="RSM25"/>
    <property type="match status" value="1"/>
</dbReference>